<sequence length="72" mass="8396">MNFRIPKLYRPVEPKLSAAYLSSRCTACICVFQKKDASPLQRAPQVQNGRRYGQRKTPIYFTEFPTQQTLTR</sequence>
<name>A0ABQ9IQZ8_9CUCU</name>
<evidence type="ECO:0000313" key="1">
    <source>
        <dbReference type="EMBL" id="KAJ8951658.1"/>
    </source>
</evidence>
<proteinExistence type="predicted"/>
<keyword evidence="2" id="KW-1185">Reference proteome</keyword>
<gene>
    <name evidence="1" type="ORF">NQ317_016592</name>
</gene>
<dbReference type="Proteomes" id="UP001162164">
    <property type="component" value="Unassembled WGS sequence"/>
</dbReference>
<comment type="caution">
    <text evidence="1">The sequence shown here is derived from an EMBL/GenBank/DDBJ whole genome shotgun (WGS) entry which is preliminary data.</text>
</comment>
<accession>A0ABQ9IQZ8</accession>
<organism evidence="1 2">
    <name type="scientific">Molorchus minor</name>
    <dbReference type="NCBI Taxonomy" id="1323400"/>
    <lineage>
        <taxon>Eukaryota</taxon>
        <taxon>Metazoa</taxon>
        <taxon>Ecdysozoa</taxon>
        <taxon>Arthropoda</taxon>
        <taxon>Hexapoda</taxon>
        <taxon>Insecta</taxon>
        <taxon>Pterygota</taxon>
        <taxon>Neoptera</taxon>
        <taxon>Endopterygota</taxon>
        <taxon>Coleoptera</taxon>
        <taxon>Polyphaga</taxon>
        <taxon>Cucujiformia</taxon>
        <taxon>Chrysomeloidea</taxon>
        <taxon>Cerambycidae</taxon>
        <taxon>Lamiinae</taxon>
        <taxon>Monochamini</taxon>
        <taxon>Molorchus</taxon>
    </lineage>
</organism>
<dbReference type="EMBL" id="JAPWTJ010003810">
    <property type="protein sequence ID" value="KAJ8951658.1"/>
    <property type="molecule type" value="Genomic_DNA"/>
</dbReference>
<protein>
    <submittedName>
        <fullName evidence="1">Uncharacterized protein</fullName>
    </submittedName>
</protein>
<reference evidence="1" key="1">
    <citation type="journal article" date="2023" name="Insect Mol. Biol.">
        <title>Genome sequencing provides insights into the evolution of gene families encoding plant cell wall-degrading enzymes in longhorned beetles.</title>
        <authorList>
            <person name="Shin N.R."/>
            <person name="Okamura Y."/>
            <person name="Kirsch R."/>
            <person name="Pauchet Y."/>
        </authorList>
    </citation>
    <scope>NUCLEOTIDE SEQUENCE</scope>
    <source>
        <strain evidence="1">MMC_N1</strain>
    </source>
</reference>
<evidence type="ECO:0000313" key="2">
    <source>
        <dbReference type="Proteomes" id="UP001162164"/>
    </source>
</evidence>